<dbReference type="InterPro" id="IPR043519">
    <property type="entry name" value="NT_sf"/>
</dbReference>
<gene>
    <name evidence="2" type="ORF">A3C24_00355</name>
</gene>
<dbReference type="Gene3D" id="3.30.460.10">
    <property type="entry name" value="Beta Polymerase, domain 2"/>
    <property type="match status" value="1"/>
</dbReference>
<dbReference type="GO" id="GO:0015969">
    <property type="term" value="P:guanosine tetraphosphate metabolic process"/>
    <property type="evidence" value="ECO:0007669"/>
    <property type="project" value="InterPro"/>
</dbReference>
<evidence type="ECO:0000313" key="2">
    <source>
        <dbReference type="EMBL" id="OGK23949.1"/>
    </source>
</evidence>
<reference evidence="2 3" key="1">
    <citation type="journal article" date="2016" name="Nat. Commun.">
        <title>Thousands of microbial genomes shed light on interconnected biogeochemical processes in an aquifer system.</title>
        <authorList>
            <person name="Anantharaman K."/>
            <person name="Brown C.T."/>
            <person name="Hug L.A."/>
            <person name="Sharon I."/>
            <person name="Castelle C.J."/>
            <person name="Probst A.J."/>
            <person name="Thomas B.C."/>
            <person name="Singh A."/>
            <person name="Wilkins M.J."/>
            <person name="Karaoz U."/>
            <person name="Brodie E.L."/>
            <person name="Williams K.H."/>
            <person name="Hubbard S.S."/>
            <person name="Banfield J.F."/>
        </authorList>
    </citation>
    <scope>NUCLEOTIDE SEQUENCE [LARGE SCALE GENOMIC DNA]</scope>
</reference>
<dbReference type="InterPro" id="IPR007685">
    <property type="entry name" value="RelA_SpoT"/>
</dbReference>
<accession>A0A1F7GY33</accession>
<sequence length="249" mass="28995">MLYRGIDFLRGLPEEVVSDKVIRRIQNDPGVIVLRALVATLRRLEYHDGIKDDFRADNLYYQVVRNLQRREDELFALYLPRIAEKVESRFGDSEERWYTVVNLARMVSTLFANQGAPYGVLDCRAKSNFGIWEKTRRYGHDPDEIFDSLGMRIVVKSEQDAYTLRDILLSNYDLMPEHTFSHSGKIHTPNRDTLQGRTIGQYGALYVNPIIDDEITEVQILPEDVYSDIEMWAPVALRGLAFYKQHFQD</sequence>
<protein>
    <recommendedName>
        <fullName evidence="1">RelA/SpoT domain-containing protein</fullName>
    </recommendedName>
</protein>
<feature type="domain" description="RelA/SpoT" evidence="1">
    <location>
        <begin position="124"/>
        <end position="186"/>
    </location>
</feature>
<evidence type="ECO:0000313" key="3">
    <source>
        <dbReference type="Proteomes" id="UP000177159"/>
    </source>
</evidence>
<evidence type="ECO:0000259" key="1">
    <source>
        <dbReference type="Pfam" id="PF04607"/>
    </source>
</evidence>
<dbReference type="SUPFAM" id="SSF81301">
    <property type="entry name" value="Nucleotidyltransferase"/>
    <property type="match status" value="1"/>
</dbReference>
<dbReference type="EMBL" id="MFZM01000014">
    <property type="protein sequence ID" value="OGK23949.1"/>
    <property type="molecule type" value="Genomic_DNA"/>
</dbReference>
<dbReference type="Pfam" id="PF04607">
    <property type="entry name" value="RelA_SpoT"/>
    <property type="match status" value="1"/>
</dbReference>
<dbReference type="AlphaFoldDB" id="A0A1F7GY33"/>
<comment type="caution">
    <text evidence="2">The sequence shown here is derived from an EMBL/GenBank/DDBJ whole genome shotgun (WGS) entry which is preliminary data.</text>
</comment>
<dbReference type="Proteomes" id="UP000177159">
    <property type="component" value="Unassembled WGS sequence"/>
</dbReference>
<proteinExistence type="predicted"/>
<organism evidence="2 3">
    <name type="scientific">Candidatus Roizmanbacteria bacterium RIFCSPHIGHO2_02_FULL_37_24</name>
    <dbReference type="NCBI Taxonomy" id="1802037"/>
    <lineage>
        <taxon>Bacteria</taxon>
        <taxon>Candidatus Roizmaniibacteriota</taxon>
    </lineage>
</organism>
<name>A0A1F7GY33_9BACT</name>